<accession>A0AAN9MER7</accession>
<dbReference type="Proteomes" id="UP001367508">
    <property type="component" value="Unassembled WGS sequence"/>
</dbReference>
<reference evidence="1 2" key="1">
    <citation type="submission" date="2024-01" db="EMBL/GenBank/DDBJ databases">
        <title>The genomes of 5 underutilized Papilionoideae crops provide insights into root nodulation and disease resistanc.</title>
        <authorList>
            <person name="Jiang F."/>
        </authorList>
    </citation>
    <scope>NUCLEOTIDE SEQUENCE [LARGE SCALE GENOMIC DNA]</scope>
    <source>
        <strain evidence="1">LVBAO_FW01</strain>
        <tissue evidence="1">Leaves</tissue>
    </source>
</reference>
<organism evidence="1 2">
    <name type="scientific">Canavalia gladiata</name>
    <name type="common">Sword bean</name>
    <name type="synonym">Dolichos gladiatus</name>
    <dbReference type="NCBI Taxonomy" id="3824"/>
    <lineage>
        <taxon>Eukaryota</taxon>
        <taxon>Viridiplantae</taxon>
        <taxon>Streptophyta</taxon>
        <taxon>Embryophyta</taxon>
        <taxon>Tracheophyta</taxon>
        <taxon>Spermatophyta</taxon>
        <taxon>Magnoliopsida</taxon>
        <taxon>eudicotyledons</taxon>
        <taxon>Gunneridae</taxon>
        <taxon>Pentapetalae</taxon>
        <taxon>rosids</taxon>
        <taxon>fabids</taxon>
        <taxon>Fabales</taxon>
        <taxon>Fabaceae</taxon>
        <taxon>Papilionoideae</taxon>
        <taxon>50 kb inversion clade</taxon>
        <taxon>NPAAA clade</taxon>
        <taxon>indigoferoid/millettioid clade</taxon>
        <taxon>Phaseoleae</taxon>
        <taxon>Canavalia</taxon>
    </lineage>
</organism>
<evidence type="ECO:0000313" key="1">
    <source>
        <dbReference type="EMBL" id="KAK7349958.1"/>
    </source>
</evidence>
<sequence length="233" mass="25644">MRGYMPMETRLVSDQNFEECGVHVTYYGMGVSNPGSWSGYGAPTIRTKPLLFSNAADYIFEGYSTITRHLRLIGNTGREYPVFVHCIGIIHLGSDRNFWPTRIPTYFPQAQAKKRQAIPMQIILTYPFHSLQCILLSHSSLGYSRAAWSTFGGCQHRLGPGASKGYADVGEEVGNSSEPYSLFGLTSSNQEFYILWAVLGGGLTGLLEVVSEITTTRTPATVASAISIEIRCP</sequence>
<name>A0AAN9MER7_CANGL</name>
<proteinExistence type="predicted"/>
<keyword evidence="2" id="KW-1185">Reference proteome</keyword>
<evidence type="ECO:0000313" key="2">
    <source>
        <dbReference type="Proteomes" id="UP001367508"/>
    </source>
</evidence>
<protein>
    <submittedName>
        <fullName evidence="1">Uncharacterized protein</fullName>
    </submittedName>
</protein>
<dbReference type="EMBL" id="JAYMYQ010000002">
    <property type="protein sequence ID" value="KAK7349958.1"/>
    <property type="molecule type" value="Genomic_DNA"/>
</dbReference>
<dbReference type="AlphaFoldDB" id="A0AAN9MER7"/>
<comment type="caution">
    <text evidence="1">The sequence shown here is derived from an EMBL/GenBank/DDBJ whole genome shotgun (WGS) entry which is preliminary data.</text>
</comment>
<gene>
    <name evidence="1" type="ORF">VNO77_07892</name>
</gene>